<gene>
    <name evidence="1" type="ORF">BD310DRAFT_242085</name>
</gene>
<accession>A0A4Q9PGN9</accession>
<protein>
    <submittedName>
        <fullName evidence="1">Uncharacterized protein</fullName>
    </submittedName>
</protein>
<keyword evidence="2" id="KW-1185">Reference proteome</keyword>
<dbReference type="AlphaFoldDB" id="A0A4Q9PGN9"/>
<organism evidence="1 2">
    <name type="scientific">Dichomitus squalens</name>
    <dbReference type="NCBI Taxonomy" id="114155"/>
    <lineage>
        <taxon>Eukaryota</taxon>
        <taxon>Fungi</taxon>
        <taxon>Dikarya</taxon>
        <taxon>Basidiomycota</taxon>
        <taxon>Agaricomycotina</taxon>
        <taxon>Agaricomycetes</taxon>
        <taxon>Polyporales</taxon>
        <taxon>Polyporaceae</taxon>
        <taxon>Dichomitus</taxon>
    </lineage>
</organism>
<evidence type="ECO:0000313" key="1">
    <source>
        <dbReference type="EMBL" id="TBU52341.1"/>
    </source>
</evidence>
<name>A0A4Q9PGN9_9APHY</name>
<dbReference type="EMBL" id="ML145255">
    <property type="protein sequence ID" value="TBU52341.1"/>
    <property type="molecule type" value="Genomic_DNA"/>
</dbReference>
<reference evidence="1 2" key="1">
    <citation type="submission" date="2019-01" db="EMBL/GenBank/DDBJ databases">
        <title>Draft genome sequences of three monokaryotic isolates of the white-rot basidiomycete fungus Dichomitus squalens.</title>
        <authorList>
            <consortium name="DOE Joint Genome Institute"/>
            <person name="Lopez S.C."/>
            <person name="Andreopoulos B."/>
            <person name="Pangilinan J."/>
            <person name="Lipzen A."/>
            <person name="Riley R."/>
            <person name="Ahrendt S."/>
            <person name="Ng V."/>
            <person name="Barry K."/>
            <person name="Daum C."/>
            <person name="Grigoriev I.V."/>
            <person name="Hilden K.S."/>
            <person name="Makela M.R."/>
            <person name="de Vries R.P."/>
        </authorList>
    </citation>
    <scope>NUCLEOTIDE SEQUENCE [LARGE SCALE GENOMIC DNA]</scope>
    <source>
        <strain evidence="1 2">CBS 464.89</strain>
    </source>
</reference>
<proteinExistence type="predicted"/>
<sequence>MHIASRHRTSPQLLETSLRVASIPLLIDSTGAFSGACADLLSFLPASDAAASLDDH</sequence>
<dbReference type="Proteomes" id="UP000292082">
    <property type="component" value="Unassembled WGS sequence"/>
</dbReference>
<evidence type="ECO:0000313" key="2">
    <source>
        <dbReference type="Proteomes" id="UP000292082"/>
    </source>
</evidence>